<dbReference type="EMBL" id="BMJQ01000004">
    <property type="protein sequence ID" value="GGF14419.1"/>
    <property type="molecule type" value="Genomic_DNA"/>
</dbReference>
<dbReference type="Pfam" id="PF02810">
    <property type="entry name" value="SEC-C"/>
    <property type="match status" value="1"/>
</dbReference>
<dbReference type="RefSeq" id="WP_189045166.1">
    <property type="nucleotide sequence ID" value="NZ_BMJQ01000004.1"/>
</dbReference>
<evidence type="ECO:0000313" key="2">
    <source>
        <dbReference type="EMBL" id="GGF14419.1"/>
    </source>
</evidence>
<dbReference type="Pfam" id="PF06685">
    <property type="entry name" value="DUF1186"/>
    <property type="match status" value="1"/>
</dbReference>
<evidence type="ECO:0000256" key="1">
    <source>
        <dbReference type="SAM" id="MobiDB-lite"/>
    </source>
</evidence>
<organism evidence="2 3">
    <name type="scientific">Aliidongia dinghuensis</name>
    <dbReference type="NCBI Taxonomy" id="1867774"/>
    <lineage>
        <taxon>Bacteria</taxon>
        <taxon>Pseudomonadati</taxon>
        <taxon>Pseudomonadota</taxon>
        <taxon>Alphaproteobacteria</taxon>
        <taxon>Rhodospirillales</taxon>
        <taxon>Dongiaceae</taxon>
        <taxon>Aliidongia</taxon>
    </lineage>
</organism>
<comment type="caution">
    <text evidence="2">The sequence shown here is derived from an EMBL/GenBank/DDBJ whole genome shotgun (WGS) entry which is preliminary data.</text>
</comment>
<dbReference type="InterPro" id="IPR004027">
    <property type="entry name" value="SEC_C_motif"/>
</dbReference>
<dbReference type="InterPro" id="IPR010602">
    <property type="entry name" value="DUF1186"/>
</dbReference>
<feature type="region of interest" description="Disordered" evidence="1">
    <location>
        <begin position="259"/>
        <end position="287"/>
    </location>
</feature>
<evidence type="ECO:0000313" key="3">
    <source>
        <dbReference type="Proteomes" id="UP000646365"/>
    </source>
</evidence>
<protein>
    <recommendedName>
        <fullName evidence="4">DUF1186 domain-containing protein</fullName>
    </recommendedName>
</protein>
<reference evidence="2" key="2">
    <citation type="submission" date="2020-09" db="EMBL/GenBank/DDBJ databases">
        <authorList>
            <person name="Sun Q."/>
            <person name="Zhou Y."/>
        </authorList>
    </citation>
    <scope>NUCLEOTIDE SEQUENCE</scope>
    <source>
        <strain evidence="2">CGMCC 1.15725</strain>
    </source>
</reference>
<dbReference type="SUPFAM" id="SSF103642">
    <property type="entry name" value="Sec-C motif"/>
    <property type="match status" value="1"/>
</dbReference>
<accession>A0A8J3E2X6</accession>
<name>A0A8J3E2X6_9PROT</name>
<gene>
    <name evidence="2" type="ORF">GCM10011611_20270</name>
</gene>
<evidence type="ECO:0008006" key="4">
    <source>
        <dbReference type="Google" id="ProtNLM"/>
    </source>
</evidence>
<sequence>MAPIEHYIHAMATERALPDAAIAFCTVRIEESAPALRAILVRAAEGETLSEDEKLLVFRGLHILGGARDSQACRPLLRLLRRPHDEVEDLLGDAITETMPKIVAGVFDGDADALFDGIVDRSIDEFVREALFGAATFLAWDGRFEPVRMERFLEQFYEGRRAADGDLAWVGWLEAIALLGLRNLAPLVRRAWQDGRVPEGILDRSDFEKDLADAERAPGDIGRFKLANLGYIDDVIESLDWTRRAESPIEEQPLEPLWADGLRQPSTPMRNPWRHVGRNDPCPCGSGKKAKKCCLAN</sequence>
<proteinExistence type="predicted"/>
<dbReference type="Gene3D" id="3.10.450.50">
    <property type="match status" value="1"/>
</dbReference>
<dbReference type="AlphaFoldDB" id="A0A8J3E2X6"/>
<reference evidence="2" key="1">
    <citation type="journal article" date="2014" name="Int. J. Syst. Evol. Microbiol.">
        <title>Complete genome sequence of Corynebacterium casei LMG S-19264T (=DSM 44701T), isolated from a smear-ripened cheese.</title>
        <authorList>
            <consortium name="US DOE Joint Genome Institute (JGI-PGF)"/>
            <person name="Walter F."/>
            <person name="Albersmeier A."/>
            <person name="Kalinowski J."/>
            <person name="Ruckert C."/>
        </authorList>
    </citation>
    <scope>NUCLEOTIDE SEQUENCE</scope>
    <source>
        <strain evidence="2">CGMCC 1.15725</strain>
    </source>
</reference>
<dbReference type="Proteomes" id="UP000646365">
    <property type="component" value="Unassembled WGS sequence"/>
</dbReference>
<keyword evidence="3" id="KW-1185">Reference proteome</keyword>